<protein>
    <recommendedName>
        <fullName evidence="5">Vacuolar fusion protein MON1 homolog</fullName>
    </recommendedName>
</protein>
<comment type="caution">
    <text evidence="3">The sequence shown here is derived from an EMBL/GenBank/DDBJ whole genome shotgun (WGS) entry which is preliminary data.</text>
</comment>
<accession>A0A024GE58</accession>
<name>A0A024GE58_9STRA</name>
<gene>
    <name evidence="3" type="ORF">BN9_054350</name>
</gene>
<dbReference type="InterPro" id="IPR043971">
    <property type="entry name" value="FUZ/MON1/HPS1_longin_2"/>
</dbReference>
<evidence type="ECO:0000259" key="2">
    <source>
        <dbReference type="Pfam" id="PF19037"/>
    </source>
</evidence>
<sequence>MEIIICSRSGKPIFQCQLRQKQLCNTATVDGESVESRYSSAAFVSSMQGLLDFVFCTQKQKLQVIETETFVARFITTDELSFAVLLTKRCFEITLTWSCVERLFDLLHGFIQLILTRKGLEILKSSPEYDLRSLLTNTENIMERIAYLWFTSITVRVKNLGFESLRLASKLRSRITKALTPRHSSAEESFHFLCGLLLSDEKLVCIVHPRKDLFHMSLDDLTLLVTFVYHSKSFRNSESWTPVCLPSFNPNGFLHAYVFFFDKDTSLVLLSSCPLPSQFHVFQAERHRISSLLDEMDAFKALDNSMQEYQTWWLQEQMRQNGLLHFVYKNEQTGECVVSPWMSPFESLGETFNITHLDRYTKLHQRMGFKEGAPQELQKSQLIGKAVGLDASNAHFMVLNDPHTLVVGLQSQDSRVYATFDALYDISDAENVCKDLCLRLKQDIMLMSATLI</sequence>
<evidence type="ECO:0000313" key="3">
    <source>
        <dbReference type="EMBL" id="CCI44626.1"/>
    </source>
</evidence>
<dbReference type="GO" id="GO:0006623">
    <property type="term" value="P:protein targeting to vacuole"/>
    <property type="evidence" value="ECO:0007669"/>
    <property type="project" value="InterPro"/>
</dbReference>
<dbReference type="PRINTS" id="PR01546">
    <property type="entry name" value="YEAST73DUF"/>
</dbReference>
<organism evidence="3 4">
    <name type="scientific">Albugo candida</name>
    <dbReference type="NCBI Taxonomy" id="65357"/>
    <lineage>
        <taxon>Eukaryota</taxon>
        <taxon>Sar</taxon>
        <taxon>Stramenopiles</taxon>
        <taxon>Oomycota</taxon>
        <taxon>Peronosporomycetes</taxon>
        <taxon>Albuginales</taxon>
        <taxon>Albuginaceae</taxon>
        <taxon>Albugo</taxon>
    </lineage>
</organism>
<evidence type="ECO:0000259" key="1">
    <source>
        <dbReference type="Pfam" id="PF19036"/>
    </source>
</evidence>
<dbReference type="EMBL" id="CAIX01000075">
    <property type="protein sequence ID" value="CCI44626.1"/>
    <property type="molecule type" value="Genomic_DNA"/>
</dbReference>
<reference evidence="3 4" key="1">
    <citation type="submission" date="2012-05" db="EMBL/GenBank/DDBJ databases">
        <title>Recombination and specialization in a pathogen metapopulation.</title>
        <authorList>
            <person name="Gardiner A."/>
            <person name="Kemen E."/>
            <person name="Schultz-Larsen T."/>
            <person name="MacLean D."/>
            <person name="Van Oosterhout C."/>
            <person name="Jones J.D.G."/>
        </authorList>
    </citation>
    <scope>NUCLEOTIDE SEQUENCE [LARGE SCALE GENOMIC DNA]</scope>
    <source>
        <strain evidence="3 4">Ac Nc2</strain>
    </source>
</reference>
<dbReference type="Pfam" id="PF19036">
    <property type="entry name" value="Fuz_longin_1"/>
    <property type="match status" value="1"/>
</dbReference>
<dbReference type="GO" id="GO:0016192">
    <property type="term" value="P:vesicle-mediated transport"/>
    <property type="evidence" value="ECO:0007669"/>
    <property type="project" value="InterPro"/>
</dbReference>
<dbReference type="PANTHER" id="PTHR13027">
    <property type="entry name" value="SAND PROTEIN-RELATED"/>
    <property type="match status" value="1"/>
</dbReference>
<dbReference type="OrthoDB" id="272411at2759"/>
<dbReference type="AlphaFoldDB" id="A0A024GE58"/>
<feature type="domain" description="FUZ/MON1/HPS1 second Longin" evidence="2">
    <location>
        <begin position="195"/>
        <end position="280"/>
    </location>
</feature>
<dbReference type="Proteomes" id="UP000053237">
    <property type="component" value="Unassembled WGS sequence"/>
</dbReference>
<feature type="domain" description="FUZ/MON1/HPS1 first Longin" evidence="1">
    <location>
        <begin position="3"/>
        <end position="144"/>
    </location>
</feature>
<proteinExistence type="predicted"/>
<dbReference type="InParanoid" id="A0A024GE58"/>
<evidence type="ECO:0008006" key="5">
    <source>
        <dbReference type="Google" id="ProtNLM"/>
    </source>
</evidence>
<dbReference type="STRING" id="65357.A0A024GE58"/>
<dbReference type="Pfam" id="PF19037">
    <property type="entry name" value="Fuz_longin_2"/>
    <property type="match status" value="1"/>
</dbReference>
<dbReference type="InterPro" id="IPR004353">
    <property type="entry name" value="Mon1"/>
</dbReference>
<dbReference type="InterPro" id="IPR043972">
    <property type="entry name" value="FUZ/MON1/HPS1_longin_1"/>
</dbReference>
<keyword evidence="4" id="KW-1185">Reference proteome</keyword>
<dbReference type="PANTHER" id="PTHR13027:SF7">
    <property type="entry name" value="VACUOLAR FUSION PROTEIN MON1 HOMOLOG"/>
    <property type="match status" value="1"/>
</dbReference>
<evidence type="ECO:0000313" key="4">
    <source>
        <dbReference type="Proteomes" id="UP000053237"/>
    </source>
</evidence>